<keyword evidence="5" id="KW-1185">Reference proteome</keyword>
<accession>A0A285J199</accession>
<organism evidence="3 4">
    <name type="scientific">Pseudooceanicola antarcticus</name>
    <dbReference type="NCBI Taxonomy" id="1247613"/>
    <lineage>
        <taxon>Bacteria</taxon>
        <taxon>Pseudomonadati</taxon>
        <taxon>Pseudomonadota</taxon>
        <taxon>Alphaproteobacteria</taxon>
        <taxon>Rhodobacterales</taxon>
        <taxon>Paracoccaceae</taxon>
        <taxon>Pseudooceanicola</taxon>
    </lineage>
</organism>
<dbReference type="AlphaFoldDB" id="A0A285J199"/>
<protein>
    <submittedName>
        <fullName evidence="3">Methyltransferase domain-containing protein</fullName>
    </submittedName>
</protein>
<evidence type="ECO:0000313" key="3">
    <source>
        <dbReference type="EMBL" id="SNY53988.1"/>
    </source>
</evidence>
<dbReference type="Proteomes" id="UP000231702">
    <property type="component" value="Unassembled WGS sequence"/>
</dbReference>
<dbReference type="EMBL" id="OBEA01000005">
    <property type="protein sequence ID" value="SNY53988.1"/>
    <property type="molecule type" value="Genomic_DNA"/>
</dbReference>
<dbReference type="CDD" id="cd02440">
    <property type="entry name" value="AdoMet_MTases"/>
    <property type="match status" value="1"/>
</dbReference>
<dbReference type="Gene3D" id="3.40.50.150">
    <property type="entry name" value="Vaccinia Virus protein VP39"/>
    <property type="match status" value="1"/>
</dbReference>
<evidence type="ECO:0000313" key="2">
    <source>
        <dbReference type="EMBL" id="PJE29891.1"/>
    </source>
</evidence>
<dbReference type="EMBL" id="PGTD01000015">
    <property type="protein sequence ID" value="PJE29891.1"/>
    <property type="molecule type" value="Genomic_DNA"/>
</dbReference>
<proteinExistence type="predicted"/>
<evidence type="ECO:0000313" key="5">
    <source>
        <dbReference type="Proteomes" id="UP000231702"/>
    </source>
</evidence>
<keyword evidence="3" id="KW-0808">Transferase</keyword>
<reference evidence="2 5" key="2">
    <citation type="journal article" date="2018" name="Int. J. Syst. Evol. Microbiol.">
        <title>Pseudooceanicola lipolyticus sp. nov., a marine alphaproteobacterium, reclassification of Oceanicola flagellatus as Pseudooceanicola flagellatus comb. nov. and emended description of the genus Pseudooceanicola.</title>
        <authorList>
            <person name="Huang M.-M."/>
            <person name="Guo L.-L."/>
            <person name="Wu Y.-H."/>
            <person name="Lai Q.-L."/>
            <person name="Shao Z.-Z."/>
            <person name="Wang C.-S."/>
            <person name="Wu M."/>
            <person name="Xu X.-W."/>
        </authorList>
    </citation>
    <scope>NUCLEOTIDE SEQUENCE [LARGE SCALE GENOMIC DNA]</scope>
    <source>
        <strain evidence="2 5">Ar-45</strain>
    </source>
</reference>
<dbReference type="RefSeq" id="WP_097146418.1">
    <property type="nucleotide sequence ID" value="NZ_OBEA01000005.1"/>
</dbReference>
<dbReference type="Pfam" id="PF08241">
    <property type="entry name" value="Methyltransf_11"/>
    <property type="match status" value="1"/>
</dbReference>
<dbReference type="OrthoDB" id="8153637at2"/>
<dbReference type="InterPro" id="IPR029063">
    <property type="entry name" value="SAM-dependent_MTases_sf"/>
</dbReference>
<keyword evidence="3" id="KW-0489">Methyltransferase</keyword>
<dbReference type="GO" id="GO:0008757">
    <property type="term" value="F:S-adenosylmethionine-dependent methyltransferase activity"/>
    <property type="evidence" value="ECO:0007669"/>
    <property type="project" value="InterPro"/>
</dbReference>
<gene>
    <name evidence="2" type="ORF">CVM39_08315</name>
    <name evidence="3" type="ORF">SAMN06297129_2696</name>
</gene>
<dbReference type="InterPro" id="IPR013216">
    <property type="entry name" value="Methyltransf_11"/>
</dbReference>
<sequence length="235" mass="26497">MRLRLRFDDGRSFAFPLQDVVRTEEHWNFGDQLMKTHLKAHVAACAPRRPVFLDVGARGPLSANMRRMVEPDWRYLGLDYKRDENVDIKGDAHRLTDVIEPGSVDMVHSSEVMEHLLSPLRFVLESNRVLRQGGLFIARMPTIWPLHAEPWDFWRISAHGWGALLNQNTGFEILDRCEVGQVRVVPLLGRPGGVGTMAGSPAPMMALVVARKTHEVGADNSGWSENLRAGDYDHA</sequence>
<name>A0A285J199_9RHOB</name>
<dbReference type="Proteomes" id="UP000231655">
    <property type="component" value="Unassembled WGS sequence"/>
</dbReference>
<feature type="domain" description="Methyltransferase type 11" evidence="1">
    <location>
        <begin position="87"/>
        <end position="137"/>
    </location>
</feature>
<evidence type="ECO:0000259" key="1">
    <source>
        <dbReference type="Pfam" id="PF08241"/>
    </source>
</evidence>
<reference evidence="3 4" key="1">
    <citation type="submission" date="2017-09" db="EMBL/GenBank/DDBJ databases">
        <authorList>
            <person name="Ehlers B."/>
            <person name="Leendertz F.H."/>
        </authorList>
    </citation>
    <scope>NUCLEOTIDE SEQUENCE [LARGE SCALE GENOMIC DNA]</scope>
    <source>
        <strain evidence="3 4">CGMCC 1.12662</strain>
    </source>
</reference>
<dbReference type="SUPFAM" id="SSF53335">
    <property type="entry name" value="S-adenosyl-L-methionine-dependent methyltransferases"/>
    <property type="match status" value="1"/>
</dbReference>
<dbReference type="GO" id="GO:0032259">
    <property type="term" value="P:methylation"/>
    <property type="evidence" value="ECO:0007669"/>
    <property type="project" value="UniProtKB-KW"/>
</dbReference>
<evidence type="ECO:0000313" key="4">
    <source>
        <dbReference type="Proteomes" id="UP000231655"/>
    </source>
</evidence>